<evidence type="ECO:0000256" key="1">
    <source>
        <dbReference type="SAM" id="Phobius"/>
    </source>
</evidence>
<sequence>MDINTWLTAIGLIVAIFFGLPPFLSSIKNKKPTLYLFIDKSIDLLKDISVKTDDLKVTYRSITLKENTFLLKLFICYIGSEDISKSKVTKYPTLSLPKNAKVHSCEVIESSEGINPVIEIINNEISFTIDLMKNEEFFYFEVLVSTPYPKYTNLAVLKSRIDGVSNHETIDPNAMDMELQLNSMISSILSMSFFICTGIMINILPGFLNNEQQHLAYNKSIFYYNKPINIDQVQEEYTKNFHDWQSLKKVQEPNVSSVYKRKVKFKLDSILPYQIAINRADSILDSSKNMTDNILDSNEFNLRAYFIENYKSDLGNNFSVLYHYKHFWVRLIYYIITTSFTIWMLFRITITTKKLKISNPKKVYFKFKKHLSSISQNPVQ</sequence>
<reference evidence="2 3" key="1">
    <citation type="submission" date="2021-03" db="EMBL/GenBank/DDBJ databases">
        <title>Fibrella sp. HMF5405 genome sequencing and assembly.</title>
        <authorList>
            <person name="Kang H."/>
            <person name="Kim H."/>
            <person name="Bae S."/>
            <person name="Joh K."/>
        </authorList>
    </citation>
    <scope>NUCLEOTIDE SEQUENCE [LARGE SCALE GENOMIC DNA]</scope>
    <source>
        <strain evidence="2 3">HMF5405</strain>
    </source>
</reference>
<keyword evidence="1" id="KW-0472">Membrane</keyword>
<dbReference type="EMBL" id="JAFMYW010000006">
    <property type="protein sequence ID" value="MBO0950888.1"/>
    <property type="molecule type" value="Genomic_DNA"/>
</dbReference>
<feature type="transmembrane region" description="Helical" evidence="1">
    <location>
        <begin position="327"/>
        <end position="346"/>
    </location>
</feature>
<keyword evidence="1" id="KW-0812">Transmembrane</keyword>
<keyword evidence="1" id="KW-1133">Transmembrane helix</keyword>
<keyword evidence="3" id="KW-1185">Reference proteome</keyword>
<gene>
    <name evidence="2" type="ORF">J2I46_20015</name>
</gene>
<accession>A0ABS3JLK6</accession>
<dbReference type="RefSeq" id="WP_207330830.1">
    <property type="nucleotide sequence ID" value="NZ_JAFMYW010000006.1"/>
</dbReference>
<feature type="transmembrane region" description="Helical" evidence="1">
    <location>
        <begin position="185"/>
        <end position="208"/>
    </location>
</feature>
<organism evidence="2 3">
    <name type="scientific">Fibrella forsythiae</name>
    <dbReference type="NCBI Taxonomy" id="2817061"/>
    <lineage>
        <taxon>Bacteria</taxon>
        <taxon>Pseudomonadati</taxon>
        <taxon>Bacteroidota</taxon>
        <taxon>Cytophagia</taxon>
        <taxon>Cytophagales</taxon>
        <taxon>Spirosomataceae</taxon>
        <taxon>Fibrella</taxon>
    </lineage>
</organism>
<proteinExistence type="predicted"/>
<evidence type="ECO:0000313" key="2">
    <source>
        <dbReference type="EMBL" id="MBO0950888.1"/>
    </source>
</evidence>
<dbReference type="Proteomes" id="UP000664628">
    <property type="component" value="Unassembled WGS sequence"/>
</dbReference>
<protein>
    <submittedName>
        <fullName evidence="2">Uncharacterized protein</fullName>
    </submittedName>
</protein>
<comment type="caution">
    <text evidence="2">The sequence shown here is derived from an EMBL/GenBank/DDBJ whole genome shotgun (WGS) entry which is preliminary data.</text>
</comment>
<feature type="transmembrane region" description="Helical" evidence="1">
    <location>
        <begin position="6"/>
        <end position="24"/>
    </location>
</feature>
<evidence type="ECO:0000313" key="3">
    <source>
        <dbReference type="Proteomes" id="UP000664628"/>
    </source>
</evidence>
<name>A0ABS3JLK6_9BACT</name>